<gene>
    <name evidence="2" type="ORF">ACFFP1_06650</name>
</gene>
<dbReference type="SUPFAM" id="SSF51556">
    <property type="entry name" value="Metallo-dependent hydrolases"/>
    <property type="match status" value="1"/>
</dbReference>
<dbReference type="PANTHER" id="PTHR43135:SF3">
    <property type="entry name" value="ALPHA-D-RIBOSE 1-METHYLPHOSPHONATE 5-TRIPHOSPHATE DIPHOSPHATASE"/>
    <property type="match status" value="1"/>
</dbReference>
<dbReference type="Gene3D" id="2.30.40.10">
    <property type="entry name" value="Urease, subunit C, domain 1"/>
    <property type="match status" value="2"/>
</dbReference>
<reference evidence="2 3" key="1">
    <citation type="submission" date="2024-09" db="EMBL/GenBank/DDBJ databases">
        <authorList>
            <person name="Sun Q."/>
            <person name="Mori K."/>
        </authorList>
    </citation>
    <scope>NUCLEOTIDE SEQUENCE [LARGE SCALE GENOMIC DNA]</scope>
    <source>
        <strain evidence="2 3">JCM 1334</strain>
    </source>
</reference>
<evidence type="ECO:0000313" key="3">
    <source>
        <dbReference type="Proteomes" id="UP001589702"/>
    </source>
</evidence>
<feature type="domain" description="Amidohydrolase-related" evidence="1">
    <location>
        <begin position="53"/>
        <end position="436"/>
    </location>
</feature>
<organism evidence="2 3">
    <name type="scientific">Arthrobacter ramosus</name>
    <dbReference type="NCBI Taxonomy" id="1672"/>
    <lineage>
        <taxon>Bacteria</taxon>
        <taxon>Bacillati</taxon>
        <taxon>Actinomycetota</taxon>
        <taxon>Actinomycetes</taxon>
        <taxon>Micrococcales</taxon>
        <taxon>Micrococcaceae</taxon>
        <taxon>Arthrobacter</taxon>
    </lineage>
</organism>
<dbReference type="Pfam" id="PF01979">
    <property type="entry name" value="Amidohydro_1"/>
    <property type="match status" value="1"/>
</dbReference>
<evidence type="ECO:0000313" key="2">
    <source>
        <dbReference type="EMBL" id="MFB9819177.1"/>
    </source>
</evidence>
<protein>
    <submittedName>
        <fullName evidence="2">Amidohydrolase family protein</fullName>
    </submittedName>
</protein>
<dbReference type="InterPro" id="IPR011059">
    <property type="entry name" value="Metal-dep_hydrolase_composite"/>
</dbReference>
<dbReference type="InterPro" id="IPR032466">
    <property type="entry name" value="Metal_Hydrolase"/>
</dbReference>
<name>A0ABV5XWS4_ARTRM</name>
<keyword evidence="3" id="KW-1185">Reference proteome</keyword>
<sequence>MLVLRNCQIVNGDGRTRPFAGSIAIEGSVIAAVTPEDLSGGPRDTVLDLDGRTVVPGAINAHAHAAAPGPRFASGTPGVPLSEALGNLRRHLVQGHTTVVDLDGFKLPEETAEVRSAQPVKVESSTVHFDPMFEAADAADGSGLTAAHRAMTAGTMRDRGAVVIGEVGAGMTLGGGGQDYLYIPAAVEKAIGVRISPAQAMELKYAVLGRHIRPGNPDRERVAELLGEYGLQKLSEDETISLIEGSVLPSMQVSLDGLVRSAQLAVELGLPTLVHNAAASDEAAREAAKIAGPLFIGGHTNHDTYSVEESLANARLIREHGGHVEIDTFDAWGRRELQTTPDHMIAMIQEDLVDIIATDYAAGHWDGIWELVAGIVQVGLAPVEKAVSFATGNVAKALPRIGADRGFLKAGFAADLVVSSRRSLADIALVMIDGDVAYSKAEVPPLNV</sequence>
<accession>A0ABV5XWS4</accession>
<proteinExistence type="predicted"/>
<dbReference type="SUPFAM" id="SSF51338">
    <property type="entry name" value="Composite domain of metallo-dependent hydrolases"/>
    <property type="match status" value="1"/>
</dbReference>
<dbReference type="Proteomes" id="UP001589702">
    <property type="component" value="Unassembled WGS sequence"/>
</dbReference>
<dbReference type="Gene3D" id="3.20.20.140">
    <property type="entry name" value="Metal-dependent hydrolases"/>
    <property type="match status" value="1"/>
</dbReference>
<dbReference type="PANTHER" id="PTHR43135">
    <property type="entry name" value="ALPHA-D-RIBOSE 1-METHYLPHOSPHONATE 5-TRIPHOSPHATE DIPHOSPHATASE"/>
    <property type="match status" value="1"/>
</dbReference>
<dbReference type="EMBL" id="JBHMBC010000007">
    <property type="protein sequence ID" value="MFB9819177.1"/>
    <property type="molecule type" value="Genomic_DNA"/>
</dbReference>
<dbReference type="RefSeq" id="WP_234748064.1">
    <property type="nucleotide sequence ID" value="NZ_BAAAWN010000001.1"/>
</dbReference>
<dbReference type="InterPro" id="IPR006680">
    <property type="entry name" value="Amidohydro-rel"/>
</dbReference>
<evidence type="ECO:0000259" key="1">
    <source>
        <dbReference type="Pfam" id="PF01979"/>
    </source>
</evidence>
<comment type="caution">
    <text evidence="2">The sequence shown here is derived from an EMBL/GenBank/DDBJ whole genome shotgun (WGS) entry which is preliminary data.</text>
</comment>
<dbReference type="InterPro" id="IPR051781">
    <property type="entry name" value="Metallo-dep_Hydrolase"/>
</dbReference>